<comment type="cofactor">
    <cofactor evidence="2">
        <name>Mg(2+)</name>
        <dbReference type="ChEBI" id="CHEBI:18420"/>
    </cofactor>
</comment>
<keyword evidence="14" id="KW-1185">Reference proteome</keyword>
<evidence type="ECO:0000256" key="1">
    <source>
        <dbReference type="ARBA" id="ARBA00001936"/>
    </source>
</evidence>
<feature type="compositionally biased region" description="Basic and acidic residues" evidence="11">
    <location>
        <begin position="10"/>
        <end position="21"/>
    </location>
</feature>
<evidence type="ECO:0000256" key="2">
    <source>
        <dbReference type="ARBA" id="ARBA00001946"/>
    </source>
</evidence>
<reference evidence="13 14" key="1">
    <citation type="submission" date="2016-07" db="EMBL/GenBank/DDBJ databases">
        <title>Pervasive Adenine N6-methylation of Active Genes in Fungi.</title>
        <authorList>
            <consortium name="DOE Joint Genome Institute"/>
            <person name="Mondo S.J."/>
            <person name="Dannebaum R.O."/>
            <person name="Kuo R.C."/>
            <person name="Labutti K."/>
            <person name="Haridas S."/>
            <person name="Kuo A."/>
            <person name="Salamov A."/>
            <person name="Ahrendt S.R."/>
            <person name="Lipzen A."/>
            <person name="Sullivan W."/>
            <person name="Andreopoulos W.B."/>
            <person name="Clum A."/>
            <person name="Lindquist E."/>
            <person name="Daum C."/>
            <person name="Ramamoorthy G.K."/>
            <person name="Gryganskyi A."/>
            <person name="Culley D."/>
            <person name="Magnuson J.K."/>
            <person name="James T.Y."/>
            <person name="O'Malley M.A."/>
            <person name="Stajich J.E."/>
            <person name="Spatafora J.W."/>
            <person name="Visel A."/>
            <person name="Grigoriev I.V."/>
        </authorList>
    </citation>
    <scope>NUCLEOTIDE SEQUENCE [LARGE SCALE GENOMIC DNA]</scope>
    <source>
        <strain evidence="13 14">NRRL 1336</strain>
    </source>
</reference>
<keyword evidence="5" id="KW-0479">Metal-binding</keyword>
<evidence type="ECO:0000256" key="8">
    <source>
        <dbReference type="ARBA" id="ARBA00023211"/>
    </source>
</evidence>
<evidence type="ECO:0000256" key="7">
    <source>
        <dbReference type="ARBA" id="ARBA00022912"/>
    </source>
</evidence>
<dbReference type="GO" id="GO:0046872">
    <property type="term" value="F:metal ion binding"/>
    <property type="evidence" value="ECO:0007669"/>
    <property type="project" value="UniProtKB-KW"/>
</dbReference>
<dbReference type="InterPro" id="IPR001932">
    <property type="entry name" value="PPM-type_phosphatase-like_dom"/>
</dbReference>
<feature type="compositionally biased region" description="Pro residues" evidence="11">
    <location>
        <begin position="323"/>
        <end position="341"/>
    </location>
</feature>
<feature type="region of interest" description="Disordered" evidence="11">
    <location>
        <begin position="307"/>
        <end position="370"/>
    </location>
</feature>
<dbReference type="FunFam" id="3.60.40.10:FF:000016">
    <property type="entry name" value="Protein phosphatase 2C"/>
    <property type="match status" value="1"/>
</dbReference>
<evidence type="ECO:0000256" key="11">
    <source>
        <dbReference type="SAM" id="MobiDB-lite"/>
    </source>
</evidence>
<name>A0A1X2I9T6_9FUNG</name>
<dbReference type="GO" id="GO:0004722">
    <property type="term" value="F:protein serine/threonine phosphatase activity"/>
    <property type="evidence" value="ECO:0007669"/>
    <property type="project" value="UniProtKB-EC"/>
</dbReference>
<dbReference type="PANTHER" id="PTHR13832">
    <property type="entry name" value="PROTEIN PHOSPHATASE 2C"/>
    <property type="match status" value="1"/>
</dbReference>
<comment type="similarity">
    <text evidence="3 10">Belongs to the PP2C family.</text>
</comment>
<dbReference type="STRING" id="90262.A0A1X2I9T6"/>
<gene>
    <name evidence="13" type="ORF">BCR42DRAFT_379876</name>
</gene>
<dbReference type="PANTHER" id="PTHR13832:SF565">
    <property type="entry name" value="AT28366P-RELATED"/>
    <property type="match status" value="1"/>
</dbReference>
<evidence type="ECO:0000256" key="3">
    <source>
        <dbReference type="ARBA" id="ARBA00006702"/>
    </source>
</evidence>
<feature type="region of interest" description="Disordered" evidence="11">
    <location>
        <begin position="1"/>
        <end position="21"/>
    </location>
</feature>
<protein>
    <recommendedName>
        <fullName evidence="4">protein-serine/threonine phosphatase</fullName>
        <ecNumber evidence="4">3.1.3.16</ecNumber>
    </recommendedName>
</protein>
<evidence type="ECO:0000313" key="13">
    <source>
        <dbReference type="EMBL" id="ORZ11515.1"/>
    </source>
</evidence>
<evidence type="ECO:0000256" key="10">
    <source>
        <dbReference type="RuleBase" id="RU003465"/>
    </source>
</evidence>
<accession>A0A1X2I9T6</accession>
<evidence type="ECO:0000256" key="4">
    <source>
        <dbReference type="ARBA" id="ARBA00013081"/>
    </source>
</evidence>
<dbReference type="AlphaFoldDB" id="A0A1X2I9T6"/>
<dbReference type="Proteomes" id="UP000193560">
    <property type="component" value="Unassembled WGS sequence"/>
</dbReference>
<evidence type="ECO:0000256" key="9">
    <source>
        <dbReference type="ARBA" id="ARBA00048832"/>
    </source>
</evidence>
<evidence type="ECO:0000256" key="6">
    <source>
        <dbReference type="ARBA" id="ARBA00022801"/>
    </source>
</evidence>
<dbReference type="Gene3D" id="3.60.40.10">
    <property type="entry name" value="PPM-type phosphatase domain"/>
    <property type="match status" value="1"/>
</dbReference>
<dbReference type="SMART" id="SM00332">
    <property type="entry name" value="PP2Cc"/>
    <property type="match status" value="1"/>
</dbReference>
<comment type="caution">
    <text evidence="13">The sequence shown here is derived from an EMBL/GenBank/DDBJ whole genome shotgun (WGS) entry which is preliminary data.</text>
</comment>
<dbReference type="CDD" id="cd00143">
    <property type="entry name" value="PP2Cc"/>
    <property type="match status" value="1"/>
</dbReference>
<dbReference type="SUPFAM" id="SSF81606">
    <property type="entry name" value="PP2C-like"/>
    <property type="match status" value="1"/>
</dbReference>
<keyword evidence="7 10" id="KW-0904">Protein phosphatase</keyword>
<feature type="compositionally biased region" description="Low complexity" evidence="11">
    <location>
        <begin position="342"/>
        <end position="370"/>
    </location>
</feature>
<dbReference type="EC" id="3.1.3.16" evidence="4"/>
<dbReference type="Pfam" id="PF00481">
    <property type="entry name" value="PP2C"/>
    <property type="match status" value="1"/>
</dbReference>
<comment type="catalytic activity">
    <reaction evidence="9">
        <text>O-phospho-L-threonyl-[protein] + H2O = L-threonyl-[protein] + phosphate</text>
        <dbReference type="Rhea" id="RHEA:47004"/>
        <dbReference type="Rhea" id="RHEA-COMP:11060"/>
        <dbReference type="Rhea" id="RHEA-COMP:11605"/>
        <dbReference type="ChEBI" id="CHEBI:15377"/>
        <dbReference type="ChEBI" id="CHEBI:30013"/>
        <dbReference type="ChEBI" id="CHEBI:43474"/>
        <dbReference type="ChEBI" id="CHEBI:61977"/>
        <dbReference type="EC" id="3.1.3.16"/>
    </reaction>
    <physiologicalReaction direction="left-to-right" evidence="9">
        <dbReference type="Rhea" id="RHEA:47005"/>
    </physiologicalReaction>
</comment>
<dbReference type="OrthoDB" id="10264738at2759"/>
<evidence type="ECO:0000313" key="14">
    <source>
        <dbReference type="Proteomes" id="UP000193560"/>
    </source>
</evidence>
<evidence type="ECO:0000259" key="12">
    <source>
        <dbReference type="PROSITE" id="PS51746"/>
    </source>
</evidence>
<dbReference type="InterPro" id="IPR000222">
    <property type="entry name" value="PP2C_BS"/>
</dbReference>
<dbReference type="InterPro" id="IPR036457">
    <property type="entry name" value="PPM-type-like_dom_sf"/>
</dbReference>
<sequence length="370" mass="40670">MGQTLSEPVTTKHSDQGGDKRVMYGLSSMQGWRISMEDSHAAFPCYRDTNASFFAVFDGHGGDSVAKYCGDHLHERIFQSKPFKDQRYRDALRWGNLVVDEDLRQDPSLREDTAGCTAVAALITKDNVLYVSNAGDSRAVISTRTGKAIPLSKDHKPNDPLETARIKNAGGYVEFKRVNGSLALSRAIGDFGFKTNTQLSPEKQAVTSDPDITEHELTDLDEFMVLACDGIWDCMRNQEVIDYIRHALTLRKTLVVICEELMDFCLAQSGDMTGIGCDNMTVIIVAFLRKKTQAQWYDWMAAKQVNDPPKRRMPKLPPNVVKSPPPTSPQINSPPQPPPPSVATATATAKATATATSNSTPTNTPTTTSI</sequence>
<feature type="domain" description="PPM-type phosphatase" evidence="12">
    <location>
        <begin position="23"/>
        <end position="287"/>
    </location>
</feature>
<keyword evidence="6 10" id="KW-0378">Hydrolase</keyword>
<dbReference type="PROSITE" id="PS51746">
    <property type="entry name" value="PPM_2"/>
    <property type="match status" value="1"/>
</dbReference>
<dbReference type="PROSITE" id="PS01032">
    <property type="entry name" value="PPM_1"/>
    <property type="match status" value="1"/>
</dbReference>
<evidence type="ECO:0000256" key="5">
    <source>
        <dbReference type="ARBA" id="ARBA00022723"/>
    </source>
</evidence>
<comment type="cofactor">
    <cofactor evidence="1">
        <name>Mn(2+)</name>
        <dbReference type="ChEBI" id="CHEBI:29035"/>
    </cofactor>
</comment>
<organism evidence="13 14">
    <name type="scientific">Absidia repens</name>
    <dbReference type="NCBI Taxonomy" id="90262"/>
    <lineage>
        <taxon>Eukaryota</taxon>
        <taxon>Fungi</taxon>
        <taxon>Fungi incertae sedis</taxon>
        <taxon>Mucoromycota</taxon>
        <taxon>Mucoromycotina</taxon>
        <taxon>Mucoromycetes</taxon>
        <taxon>Mucorales</taxon>
        <taxon>Cunninghamellaceae</taxon>
        <taxon>Absidia</taxon>
    </lineage>
</organism>
<dbReference type="InterPro" id="IPR015655">
    <property type="entry name" value="PP2C"/>
</dbReference>
<proteinExistence type="inferred from homology"/>
<keyword evidence="8" id="KW-0464">Manganese</keyword>
<dbReference type="EMBL" id="MCGE01000021">
    <property type="protein sequence ID" value="ORZ11515.1"/>
    <property type="molecule type" value="Genomic_DNA"/>
</dbReference>